<dbReference type="WBParaSite" id="PEQ_0000204701-mRNA-1">
    <property type="protein sequence ID" value="PEQ_0000204701-mRNA-1"/>
    <property type="gene ID" value="PEQ_0000204701"/>
</dbReference>
<accession>A0A914RJM7</accession>
<keyword evidence="1" id="KW-1185">Reference proteome</keyword>
<protein>
    <submittedName>
        <fullName evidence="2">Mitochondrial ATP synthase regulatory component factor B</fullName>
    </submittedName>
</protein>
<organism evidence="1 2">
    <name type="scientific">Parascaris equorum</name>
    <name type="common">Equine roundworm</name>
    <dbReference type="NCBI Taxonomy" id="6256"/>
    <lineage>
        <taxon>Eukaryota</taxon>
        <taxon>Metazoa</taxon>
        <taxon>Ecdysozoa</taxon>
        <taxon>Nematoda</taxon>
        <taxon>Chromadorea</taxon>
        <taxon>Rhabditida</taxon>
        <taxon>Spirurina</taxon>
        <taxon>Ascaridomorpha</taxon>
        <taxon>Ascaridoidea</taxon>
        <taxon>Ascarididae</taxon>
        <taxon>Parascaris</taxon>
    </lineage>
</organism>
<sequence length="217" mass="24958">LKIPIDSFIFPIFPKANFCVPNSLDRQSRASFFTTIHAYRFIPERLLFLGPDLAAAHFLVHRRRVPDLFIEAIDASDTELMFEGFDNLCELEHLRMLRLAGCRYADDWMMGRIGTMFSQSLEMLDLKRYMMLKLKNFDLAKTALLLEESIPGLKVLGLNYDLALESLKRESKLLENDRVLIDAKGNAYAEDDNGRLFYIAGKVNERPAVCDEDKPLM</sequence>
<proteinExistence type="predicted"/>
<evidence type="ECO:0000313" key="2">
    <source>
        <dbReference type="WBParaSite" id="PEQ_0000204701-mRNA-1"/>
    </source>
</evidence>
<evidence type="ECO:0000313" key="1">
    <source>
        <dbReference type="Proteomes" id="UP000887564"/>
    </source>
</evidence>
<dbReference type="AlphaFoldDB" id="A0A914RJM7"/>
<dbReference type="InterPro" id="IPR032675">
    <property type="entry name" value="LRR_dom_sf"/>
</dbReference>
<dbReference type="Proteomes" id="UP000887564">
    <property type="component" value="Unplaced"/>
</dbReference>
<reference evidence="2" key="1">
    <citation type="submission" date="2022-11" db="UniProtKB">
        <authorList>
            <consortium name="WormBaseParasite"/>
        </authorList>
    </citation>
    <scope>IDENTIFICATION</scope>
</reference>
<dbReference type="Gene3D" id="3.80.10.10">
    <property type="entry name" value="Ribonuclease Inhibitor"/>
    <property type="match status" value="1"/>
</dbReference>
<name>A0A914RJM7_PAREQ</name>